<evidence type="ECO:0000313" key="6">
    <source>
        <dbReference type="Proteomes" id="UP000003340"/>
    </source>
</evidence>
<name>C0EH51_9FIRM</name>
<proteinExistence type="predicted"/>
<keyword evidence="2" id="KW-0238">DNA-binding</keyword>
<feature type="domain" description="HTH araC/xylS-type" evidence="4">
    <location>
        <begin position="1"/>
        <end position="50"/>
    </location>
</feature>
<dbReference type="GO" id="GO:0043565">
    <property type="term" value="F:sequence-specific DNA binding"/>
    <property type="evidence" value="ECO:0007669"/>
    <property type="project" value="InterPro"/>
</dbReference>
<dbReference type="PANTHER" id="PTHR43280">
    <property type="entry name" value="ARAC-FAMILY TRANSCRIPTIONAL REGULATOR"/>
    <property type="match status" value="1"/>
</dbReference>
<dbReference type="GO" id="GO:0003700">
    <property type="term" value="F:DNA-binding transcription factor activity"/>
    <property type="evidence" value="ECO:0007669"/>
    <property type="project" value="InterPro"/>
</dbReference>
<dbReference type="InterPro" id="IPR009057">
    <property type="entry name" value="Homeodomain-like_sf"/>
</dbReference>
<dbReference type="PROSITE" id="PS01124">
    <property type="entry name" value="HTH_ARAC_FAMILY_2"/>
    <property type="match status" value="1"/>
</dbReference>
<keyword evidence="3" id="KW-0804">Transcription</keyword>
<dbReference type="Gene3D" id="1.10.10.60">
    <property type="entry name" value="Homeodomain-like"/>
    <property type="match status" value="1"/>
</dbReference>
<dbReference type="STRING" id="537013.CLOSTMETH_03250"/>
<keyword evidence="1" id="KW-0805">Transcription regulation</keyword>
<dbReference type="Pfam" id="PF12833">
    <property type="entry name" value="HTH_18"/>
    <property type="match status" value="1"/>
</dbReference>
<evidence type="ECO:0000256" key="1">
    <source>
        <dbReference type="ARBA" id="ARBA00023015"/>
    </source>
</evidence>
<dbReference type="InterPro" id="IPR020449">
    <property type="entry name" value="Tscrpt_reg_AraC-type_HTH"/>
</dbReference>
<evidence type="ECO:0000313" key="5">
    <source>
        <dbReference type="EMBL" id="EEG29137.1"/>
    </source>
</evidence>
<comment type="caution">
    <text evidence="5">The sequence shown here is derived from an EMBL/GenBank/DDBJ whole genome shotgun (WGS) entry which is preliminary data.</text>
</comment>
<reference evidence="5 6" key="1">
    <citation type="submission" date="2009-01" db="EMBL/GenBank/DDBJ databases">
        <authorList>
            <person name="Fulton L."/>
            <person name="Clifton S."/>
            <person name="Fulton B."/>
            <person name="Xu J."/>
            <person name="Minx P."/>
            <person name="Pepin K.H."/>
            <person name="Johnson M."/>
            <person name="Bhonagiri V."/>
            <person name="Nash W.E."/>
            <person name="Mardis E.R."/>
            <person name="Wilson R.K."/>
        </authorList>
    </citation>
    <scope>NUCLEOTIDE SEQUENCE [LARGE SCALE GENOMIC DNA]</scope>
    <source>
        <strain evidence="5 6">DSM 5476</strain>
    </source>
</reference>
<dbReference type="AlphaFoldDB" id="C0EH51"/>
<evidence type="ECO:0000256" key="3">
    <source>
        <dbReference type="ARBA" id="ARBA00023163"/>
    </source>
</evidence>
<gene>
    <name evidence="5" type="ORF">CLOSTMETH_03250</name>
</gene>
<dbReference type="PRINTS" id="PR00032">
    <property type="entry name" value="HTHARAC"/>
</dbReference>
<sequence>MRLSQAKELLAHSEMSIERITHTVGYEYRSSFEASFKKEFHLTPKQYRRRMRGDCLAPVDAGLA</sequence>
<organism evidence="5 6">
    <name type="scientific">[Clostridium] methylpentosum DSM 5476</name>
    <dbReference type="NCBI Taxonomy" id="537013"/>
    <lineage>
        <taxon>Bacteria</taxon>
        <taxon>Bacillati</taxon>
        <taxon>Bacillota</taxon>
        <taxon>Clostridia</taxon>
        <taxon>Eubacteriales</taxon>
        <taxon>Oscillospiraceae</taxon>
        <taxon>Oscillospiraceae incertae sedis</taxon>
    </lineage>
</organism>
<dbReference type="SUPFAM" id="SSF46689">
    <property type="entry name" value="Homeodomain-like"/>
    <property type="match status" value="1"/>
</dbReference>
<accession>C0EH51</accession>
<dbReference type="Proteomes" id="UP000003340">
    <property type="component" value="Unassembled WGS sequence"/>
</dbReference>
<reference evidence="5 6" key="2">
    <citation type="submission" date="2009-02" db="EMBL/GenBank/DDBJ databases">
        <title>Draft genome sequence of Clostridium methylpentosum (DSM 5476).</title>
        <authorList>
            <person name="Sudarsanam P."/>
            <person name="Ley R."/>
            <person name="Guruge J."/>
            <person name="Turnbaugh P.J."/>
            <person name="Mahowald M."/>
            <person name="Liep D."/>
            <person name="Gordon J."/>
        </authorList>
    </citation>
    <scope>NUCLEOTIDE SEQUENCE [LARGE SCALE GENOMIC DNA]</scope>
    <source>
        <strain evidence="5 6">DSM 5476</strain>
    </source>
</reference>
<evidence type="ECO:0000256" key="2">
    <source>
        <dbReference type="ARBA" id="ARBA00023125"/>
    </source>
</evidence>
<keyword evidence="6" id="KW-1185">Reference proteome</keyword>
<dbReference type="InterPro" id="IPR018060">
    <property type="entry name" value="HTH_AraC"/>
</dbReference>
<dbReference type="EMBL" id="ACEC01000115">
    <property type="protein sequence ID" value="EEG29137.1"/>
    <property type="molecule type" value="Genomic_DNA"/>
</dbReference>
<dbReference type="PANTHER" id="PTHR43280:SF2">
    <property type="entry name" value="HTH-TYPE TRANSCRIPTIONAL REGULATOR EXSA"/>
    <property type="match status" value="1"/>
</dbReference>
<protein>
    <submittedName>
        <fullName evidence="5">Transcriptional regulator, AraC family</fullName>
    </submittedName>
</protein>
<evidence type="ECO:0000259" key="4">
    <source>
        <dbReference type="PROSITE" id="PS01124"/>
    </source>
</evidence>
<dbReference type="HOGENOM" id="CLU_2859816_0_0_9"/>